<feature type="compositionally biased region" description="Basic residues" evidence="1">
    <location>
        <begin position="1"/>
        <end position="19"/>
    </location>
</feature>
<evidence type="ECO:0000256" key="1">
    <source>
        <dbReference type="SAM" id="MobiDB-lite"/>
    </source>
</evidence>
<dbReference type="AlphaFoldDB" id="A0A918RFH0"/>
<proteinExistence type="predicted"/>
<dbReference type="EMBL" id="BMVX01000043">
    <property type="protein sequence ID" value="GGZ96907.1"/>
    <property type="molecule type" value="Genomic_DNA"/>
</dbReference>
<gene>
    <name evidence="2" type="ORF">GCM10010371_66040</name>
</gene>
<name>A0A918RFH0_9ACTN</name>
<protein>
    <submittedName>
        <fullName evidence="2">Uncharacterized protein</fullName>
    </submittedName>
</protein>
<organism evidence="2 3">
    <name type="scientific">Streptomyces subrutilus</name>
    <dbReference type="NCBI Taxonomy" id="36818"/>
    <lineage>
        <taxon>Bacteria</taxon>
        <taxon>Bacillati</taxon>
        <taxon>Actinomycetota</taxon>
        <taxon>Actinomycetes</taxon>
        <taxon>Kitasatosporales</taxon>
        <taxon>Streptomycetaceae</taxon>
        <taxon>Streptomyces</taxon>
    </lineage>
</organism>
<feature type="compositionally biased region" description="Basic and acidic residues" evidence="1">
    <location>
        <begin position="84"/>
        <end position="94"/>
    </location>
</feature>
<dbReference type="Proteomes" id="UP000634660">
    <property type="component" value="Unassembled WGS sequence"/>
</dbReference>
<feature type="compositionally biased region" description="Basic and acidic residues" evidence="1">
    <location>
        <begin position="28"/>
        <end position="41"/>
    </location>
</feature>
<evidence type="ECO:0000313" key="2">
    <source>
        <dbReference type="EMBL" id="GGZ96907.1"/>
    </source>
</evidence>
<reference evidence="2" key="2">
    <citation type="submission" date="2020-09" db="EMBL/GenBank/DDBJ databases">
        <authorList>
            <person name="Sun Q."/>
            <person name="Ohkuma M."/>
        </authorList>
    </citation>
    <scope>NUCLEOTIDE SEQUENCE</scope>
    <source>
        <strain evidence="2">JCM 4834</strain>
    </source>
</reference>
<comment type="caution">
    <text evidence="2">The sequence shown here is derived from an EMBL/GenBank/DDBJ whole genome shotgun (WGS) entry which is preliminary data.</text>
</comment>
<feature type="region of interest" description="Disordered" evidence="1">
    <location>
        <begin position="1"/>
        <end position="94"/>
    </location>
</feature>
<accession>A0A918RFH0</accession>
<evidence type="ECO:0000313" key="3">
    <source>
        <dbReference type="Proteomes" id="UP000634660"/>
    </source>
</evidence>
<sequence>MEYHHRPRPRFRPRPHSRTPRFGNTRPGFEDGPHRFGRGPDRPGSLRPGPRNRARRFGGGHPDFGRTPRSFGYGPLRFGSTRADFGDGKRNRNR</sequence>
<reference evidence="2" key="1">
    <citation type="journal article" date="2014" name="Int. J. Syst. Evol. Microbiol.">
        <title>Complete genome sequence of Corynebacterium casei LMG S-19264T (=DSM 44701T), isolated from a smear-ripened cheese.</title>
        <authorList>
            <consortium name="US DOE Joint Genome Institute (JGI-PGF)"/>
            <person name="Walter F."/>
            <person name="Albersmeier A."/>
            <person name="Kalinowski J."/>
            <person name="Ruckert C."/>
        </authorList>
    </citation>
    <scope>NUCLEOTIDE SEQUENCE</scope>
    <source>
        <strain evidence="2">JCM 4834</strain>
    </source>
</reference>